<dbReference type="EMBL" id="CP007035">
    <property type="protein sequence ID" value="AHF18033.1"/>
    <property type="molecule type" value="Genomic_DNA"/>
</dbReference>
<reference evidence="1 2" key="1">
    <citation type="submission" date="2013-12" db="EMBL/GenBank/DDBJ databases">
        <authorList>
            <consortium name="DOE Joint Genome Institute"/>
            <person name="Eisen J."/>
            <person name="Huntemann M."/>
            <person name="Han J."/>
            <person name="Chen A."/>
            <person name="Kyrpides N."/>
            <person name="Mavromatis K."/>
            <person name="Markowitz V."/>
            <person name="Palaniappan K."/>
            <person name="Ivanova N."/>
            <person name="Schaumberg A."/>
            <person name="Pati A."/>
            <person name="Liolios K."/>
            <person name="Nordberg H.P."/>
            <person name="Cantor M.N."/>
            <person name="Hua S.X."/>
            <person name="Woyke T."/>
        </authorList>
    </citation>
    <scope>NUCLEOTIDE SEQUENCE [LARGE SCALE GENOMIC DNA]</scope>
    <source>
        <strain evidence="2">DSM 19437</strain>
    </source>
</reference>
<accession>W0F883</accession>
<dbReference type="Proteomes" id="UP000003586">
    <property type="component" value="Chromosome"/>
</dbReference>
<dbReference type="OrthoDB" id="677598at2"/>
<name>W0F883_9BACT</name>
<evidence type="ECO:0000313" key="1">
    <source>
        <dbReference type="EMBL" id="AHF18033.1"/>
    </source>
</evidence>
<dbReference type="HOGENOM" id="CLU_2735918_0_0_10"/>
<evidence type="ECO:0000313" key="2">
    <source>
        <dbReference type="Proteomes" id="UP000003586"/>
    </source>
</evidence>
<dbReference type="AlphaFoldDB" id="W0F883"/>
<protein>
    <submittedName>
        <fullName evidence="1">Uncharacterized protein</fullName>
    </submittedName>
</protein>
<gene>
    <name evidence="1" type="ORF">NIASO_19110</name>
</gene>
<sequence>MRLVYDDIINQPKDARSAFINMNISFTGDAISHLAENGNSFNIKEWVWHIEIIEGRECYIVTDKKAEGATN</sequence>
<organism evidence="1 2">
    <name type="scientific">Niabella soli DSM 19437</name>
    <dbReference type="NCBI Taxonomy" id="929713"/>
    <lineage>
        <taxon>Bacteria</taxon>
        <taxon>Pseudomonadati</taxon>
        <taxon>Bacteroidota</taxon>
        <taxon>Chitinophagia</taxon>
        <taxon>Chitinophagales</taxon>
        <taxon>Chitinophagaceae</taxon>
        <taxon>Niabella</taxon>
    </lineage>
</organism>
<dbReference type="RefSeq" id="WP_008588237.1">
    <property type="nucleotide sequence ID" value="NZ_CP007035.1"/>
</dbReference>
<dbReference type="KEGG" id="nso:NIASO_19110"/>
<keyword evidence="2" id="KW-1185">Reference proteome</keyword>
<proteinExistence type="predicted"/>